<dbReference type="InterPro" id="IPR027417">
    <property type="entry name" value="P-loop_NTPase"/>
</dbReference>
<evidence type="ECO:0000313" key="1">
    <source>
        <dbReference type="EMBL" id="KZN20760.1"/>
    </source>
</evidence>
<dbReference type="Proteomes" id="UP000076489">
    <property type="component" value="Unassembled WGS sequence"/>
</dbReference>
<dbReference type="OrthoDB" id="9761147at2"/>
<evidence type="ECO:0000313" key="2">
    <source>
        <dbReference type="Proteomes" id="UP000076489"/>
    </source>
</evidence>
<proteinExistence type="predicted"/>
<dbReference type="RefSeq" id="WP_063340805.1">
    <property type="nucleotide sequence ID" value="NZ_LUKJ01000002.1"/>
</dbReference>
<reference evidence="1 2" key="2">
    <citation type="journal article" date="2018" name="Nature">
        <title>Mutant phenotypes for thousands of bacterial genes of unknown function.</title>
        <authorList>
            <person name="Price M.N."/>
            <person name="Wetmore K.M."/>
            <person name="Waters R.J."/>
            <person name="Callaghan M."/>
            <person name="Ray J."/>
            <person name="Liu H."/>
            <person name="Kuehl J.V."/>
            <person name="Melnyk R.A."/>
            <person name="Lamson J.S."/>
            <person name="Suh Y."/>
            <person name="Carlson H.K."/>
            <person name="Esquivel Z."/>
            <person name="Sadeeshkumar H."/>
            <person name="Chakraborty R."/>
            <person name="Zane G.M."/>
            <person name="Rubin B.E."/>
            <person name="Wall J.D."/>
            <person name="Visel A."/>
            <person name="Bristow J."/>
            <person name="Blow M.J."/>
            <person name="Arkin A.P."/>
            <person name="Deutschbauer A.M."/>
        </authorList>
    </citation>
    <scope>NUCLEOTIDE SEQUENCE [LARGE SCALE GENOMIC DNA]</scope>
    <source>
        <strain evidence="1 2">FW300-N1B4</strain>
    </source>
</reference>
<dbReference type="EMBL" id="LUKJ01000002">
    <property type="protein sequence ID" value="KZN20760.1"/>
    <property type="molecule type" value="Genomic_DNA"/>
</dbReference>
<gene>
    <name evidence="1" type="ORF">A1D17_04240</name>
</gene>
<reference evidence="2" key="1">
    <citation type="submission" date="2016-03" db="EMBL/GenBank/DDBJ databases">
        <authorList>
            <person name="Ray J."/>
            <person name="Price M."/>
            <person name="Deutschbauer A."/>
        </authorList>
    </citation>
    <scope>NUCLEOTIDE SEQUENCE [LARGE SCALE GENOMIC DNA]</scope>
    <source>
        <strain evidence="2">FW300-N1B4</strain>
    </source>
</reference>
<dbReference type="SUPFAM" id="SSF52540">
    <property type="entry name" value="P-loop containing nucleoside triphosphate hydrolases"/>
    <property type="match status" value="1"/>
</dbReference>
<protein>
    <submittedName>
        <fullName evidence="1">Uncharacterized protein</fullName>
    </submittedName>
</protein>
<name>A0A166QRU2_PSEFL</name>
<dbReference type="AlphaFoldDB" id="A0A166QRU2"/>
<organism evidence="1 2">
    <name type="scientific">Pseudomonas fluorescens</name>
    <dbReference type="NCBI Taxonomy" id="294"/>
    <lineage>
        <taxon>Bacteria</taxon>
        <taxon>Pseudomonadati</taxon>
        <taxon>Pseudomonadota</taxon>
        <taxon>Gammaproteobacteria</taxon>
        <taxon>Pseudomonadales</taxon>
        <taxon>Pseudomonadaceae</taxon>
        <taxon>Pseudomonas</taxon>
    </lineage>
</organism>
<comment type="caution">
    <text evidence="1">The sequence shown here is derived from an EMBL/GenBank/DDBJ whole genome shotgun (WGS) entry which is preliminary data.</text>
</comment>
<dbReference type="InterPro" id="IPR019925">
    <property type="entry name" value="DNA_repair_protein_predicted"/>
</dbReference>
<dbReference type="NCBIfam" id="TIGR03623">
    <property type="entry name" value="probable DNA repair protein"/>
    <property type="match status" value="1"/>
</dbReference>
<sequence>MSTLLELQSITDKTLILASTERVARHLKLQASLLQSLAGNRTWFAKGQIKTVTAWIESAWLDLMPDEQLLFPVQELAVVKGIADRSSLLPDNLISSMSTARRVNQAHAQVLKYQIPLDRERFAFKQEYEVFWSWQTSIAEESASNGYVFRAELPKRLLAAIEAGKVDIPERVVIIGILNMNPAEKAVFAAMEARGATVVELAEPEQKAVPKLVRVNDQADEFSRVAAWVNSALKPHIDEPHAAPTIAIVVPDMRTYQAPLEQALTLTVSPASLMPAQGGTETREPWDISSGAALGGRPMIRAAMDILSITSRKADSEAFSRVLRSRWVGGCELESGVRATLDIWMRENAGLSMTGKDFRRALTKSSKTFCPDFTRRFDAMLDAQEAITKPLYPSEWVEFYDQALKIMGWPETRELSSANFQTLNAWAEALALFRTLDYQLGPCDYERAYSWLREVVETRQFQPRISHVAPVSILGYEEAIGLTFDKVWVLGASSSVLPMPAEPNPFLPLDLQVAAGIPEASSELSLVKAQKLVGALLGTSQEVIVSCPSHDAKGSALSASELFGSWPSLDSVIGDRGAFVNAQINKLDRSQYAEENVPPMSEEEIAVLKGGVSIFKNYAESPFFAFVCNRLGVTPFPTPIIGLDPRIQGTMMHLIEELFWKEVKTSVALKAMDEQALREKVKSKVAEASDSLLNKLIWRYGVRLIKLEQARLVELMMDWLAFEASRKYEFEVLAVEEKHSVDVYGVPLSITLDRRERVIVSDTSSFINLMDYKSSATLTMSSLNADKLSEPQLPIYATQIDPTQFKEKTIDGVTLAQVNSAKIGAHVRSAFGSSLIEQKPRKGDVATPADWGAQKEAWDTALQDMAGGFLGGTAYVEDVNMKLPMGYEYLGPLMR</sequence>
<accession>A0A166QRU2</accession>